<accession>A0A0P9LIC8</accession>
<dbReference type="AlphaFoldDB" id="A0A0P9LIC8"/>
<keyword evidence="1" id="KW-1133">Transmembrane helix</keyword>
<evidence type="ECO:0000256" key="1">
    <source>
        <dbReference type="SAM" id="Phobius"/>
    </source>
</evidence>
<proteinExistence type="predicted"/>
<protein>
    <submittedName>
        <fullName evidence="2">Uncharacterized protein</fullName>
    </submittedName>
</protein>
<feature type="transmembrane region" description="Helical" evidence="1">
    <location>
        <begin position="46"/>
        <end position="62"/>
    </location>
</feature>
<name>A0A0P9LIC8_9PSED</name>
<evidence type="ECO:0000313" key="2">
    <source>
        <dbReference type="EMBL" id="KPW44000.1"/>
    </source>
</evidence>
<feature type="transmembrane region" description="Helical" evidence="1">
    <location>
        <begin position="125"/>
        <end position="147"/>
    </location>
</feature>
<dbReference type="Proteomes" id="UP000050425">
    <property type="component" value="Unassembled WGS sequence"/>
</dbReference>
<keyword evidence="1" id="KW-0812">Transmembrane</keyword>
<dbReference type="EMBL" id="LJPT01000170">
    <property type="protein sequence ID" value="KPW44000.1"/>
    <property type="molecule type" value="Genomic_DNA"/>
</dbReference>
<organism evidence="2 3">
    <name type="scientific">Pseudomonas syringae pv. antirrhini</name>
    <dbReference type="NCBI Taxonomy" id="251702"/>
    <lineage>
        <taxon>Bacteria</taxon>
        <taxon>Pseudomonadati</taxon>
        <taxon>Pseudomonadota</taxon>
        <taxon>Gammaproteobacteria</taxon>
        <taxon>Pseudomonadales</taxon>
        <taxon>Pseudomonadaceae</taxon>
        <taxon>Pseudomonas</taxon>
    </lineage>
</organism>
<dbReference type="PATRIC" id="fig|251702.3.peg.837"/>
<comment type="caution">
    <text evidence="2">The sequence shown here is derived from an EMBL/GenBank/DDBJ whole genome shotgun (WGS) entry which is preliminary data.</text>
</comment>
<reference evidence="2 3" key="1">
    <citation type="submission" date="2015-09" db="EMBL/GenBank/DDBJ databases">
        <title>Genome announcement of multiple Pseudomonas syringae strains.</title>
        <authorList>
            <person name="Thakur S."/>
            <person name="Wang P.W."/>
            <person name="Gong Y."/>
            <person name="Weir B.S."/>
            <person name="Guttman D.S."/>
        </authorList>
    </citation>
    <scope>NUCLEOTIDE SEQUENCE [LARGE SCALE GENOMIC DNA]</scope>
    <source>
        <strain evidence="2 3">ICMP4303</strain>
    </source>
</reference>
<keyword evidence="1" id="KW-0472">Membrane</keyword>
<dbReference type="RefSeq" id="WP_054090626.1">
    <property type="nucleotide sequence ID" value="NZ_LJPT01000170.1"/>
</dbReference>
<gene>
    <name evidence="2" type="ORF">ALO88_00651</name>
</gene>
<evidence type="ECO:0000313" key="3">
    <source>
        <dbReference type="Proteomes" id="UP000050425"/>
    </source>
</evidence>
<sequence>MSPHMHLLVTASLLRRGKSLDYLSTGLLLLSLAAGLAQLWITPLSALLAVWIVVMVLTGLLAKSKAFRVAFDADLFQIMASQPSQLADRTLELDQTLSELGLQPVDKGGRDWTLRRQGALRQLRVQVGYIALQLFWLVGFIFLFPWLSFAL</sequence>